<dbReference type="Proteomes" id="UP000293162">
    <property type="component" value="Unassembled WGS sequence"/>
</dbReference>
<comment type="caution">
    <text evidence="2">The sequence shown here is derived from an EMBL/GenBank/DDBJ whole genome shotgun (WGS) entry which is preliminary data.</text>
</comment>
<feature type="signal peptide" evidence="1">
    <location>
        <begin position="1"/>
        <end position="25"/>
    </location>
</feature>
<sequence>MKAKSPLKFASLGLALFLAMSLYNCKPKETPFEVPDFNSGYKDVKLPDLTQTQPAAVTSTPGSITASTTATAASTGLASGTVTAAVTSTATDIEKVVTPTEAGNLAAAFTPAVVNTMLSGGAIPTDLSAQMKVIAADPALAAYLPKVTNPSVNGVVVSGFIKETVLPGKDADLPLITMPDFDVTDVTATPCTEAAANAFAAAKKILDDTKSTQEKTVNDAYASRVAGANSATCKSSATTALTAAATAAKTKLDQQLAGLNTLLTNKTISQNTYNLLSFFVYFDLYNSVVAATGFYAATIKACDVTADATIAAAKAAQTADLAKIQTAYTTSLTGIQTKLNADMKTCHDQGQG</sequence>
<evidence type="ECO:0000313" key="2">
    <source>
        <dbReference type="EMBL" id="RYU93733.1"/>
    </source>
</evidence>
<dbReference type="AlphaFoldDB" id="A0A4Q5LW68"/>
<gene>
    <name evidence="2" type="ORF">EWM59_20660</name>
</gene>
<dbReference type="RefSeq" id="WP_165372247.1">
    <property type="nucleotide sequence ID" value="NZ_SEWF01000038.1"/>
</dbReference>
<protein>
    <submittedName>
        <fullName evidence="2">Uncharacterized protein</fullName>
    </submittedName>
</protein>
<feature type="chain" id="PRO_5020455962" evidence="1">
    <location>
        <begin position="26"/>
        <end position="352"/>
    </location>
</feature>
<evidence type="ECO:0000313" key="3">
    <source>
        <dbReference type="Proteomes" id="UP000293162"/>
    </source>
</evidence>
<evidence type="ECO:0000256" key="1">
    <source>
        <dbReference type="SAM" id="SignalP"/>
    </source>
</evidence>
<dbReference type="EMBL" id="SEWF01000038">
    <property type="protein sequence ID" value="RYU93733.1"/>
    <property type="molecule type" value="Genomic_DNA"/>
</dbReference>
<reference evidence="2 3" key="1">
    <citation type="submission" date="2019-02" db="EMBL/GenBank/DDBJ databases">
        <title>Bacterial novel species Emticicia sp. 17J42-9 isolated from soil.</title>
        <authorList>
            <person name="Jung H.-Y."/>
        </authorList>
    </citation>
    <scope>NUCLEOTIDE SEQUENCE [LARGE SCALE GENOMIC DNA]</scope>
    <source>
        <strain evidence="2 3">17J42-9</strain>
    </source>
</reference>
<keyword evidence="1" id="KW-0732">Signal</keyword>
<keyword evidence="3" id="KW-1185">Reference proteome</keyword>
<name>A0A4Q5LW68_9BACT</name>
<accession>A0A4Q5LW68</accession>
<proteinExistence type="predicted"/>
<organism evidence="2 3">
    <name type="scientific">Emticicia agri</name>
    <dbReference type="NCBI Taxonomy" id="2492393"/>
    <lineage>
        <taxon>Bacteria</taxon>
        <taxon>Pseudomonadati</taxon>
        <taxon>Bacteroidota</taxon>
        <taxon>Cytophagia</taxon>
        <taxon>Cytophagales</taxon>
        <taxon>Leadbetterellaceae</taxon>
        <taxon>Emticicia</taxon>
    </lineage>
</organism>